<dbReference type="SUPFAM" id="SSF68906">
    <property type="entry name" value="SAP domain"/>
    <property type="match status" value="1"/>
</dbReference>
<dbReference type="InterPro" id="IPR052240">
    <property type="entry name" value="SAP_domain_ribonucleoprotein"/>
</dbReference>
<evidence type="ECO:0000256" key="3">
    <source>
        <dbReference type="ARBA" id="ARBA00022553"/>
    </source>
</evidence>
<dbReference type="PANTHER" id="PTHR46551">
    <property type="entry name" value="SAP DOMAIN-CONTAINING RIBONUCLEOPROTEIN"/>
    <property type="match status" value="1"/>
</dbReference>
<dbReference type="Pfam" id="PF02037">
    <property type="entry name" value="SAP"/>
    <property type="match status" value="1"/>
</dbReference>
<evidence type="ECO:0000256" key="12">
    <source>
        <dbReference type="ARBA" id="ARBA00054093"/>
    </source>
</evidence>
<evidence type="ECO:0000256" key="13">
    <source>
        <dbReference type="ARBA" id="ARBA00062912"/>
    </source>
</evidence>
<dbReference type="Ensembl" id="ENSAZOT00000011707.1">
    <property type="protein sequence ID" value="ENSAZOP00000010949.1"/>
    <property type="gene ID" value="ENSAZOG00000006977.1"/>
</dbReference>
<dbReference type="GO" id="GO:0006417">
    <property type="term" value="P:regulation of translation"/>
    <property type="evidence" value="ECO:0007669"/>
    <property type="project" value="UniProtKB-KW"/>
</dbReference>
<evidence type="ECO:0000256" key="14">
    <source>
        <dbReference type="ARBA" id="ARBA00070653"/>
    </source>
</evidence>
<accession>A0A8B9UKV2</accession>
<comment type="subunit">
    <text evidence="13">Interacts with DDX39A. Interacts with FUS. Interacts (via the C-terminal domain) with DDX39B; the interaction is direct and facilitates RNA binding of DDX39B. Component of the transcription/export (TREX) complex at least composed of ALYREF/THOC4, DDX39B, SARNP/CIP29, CHTOP and the THO subcomplex; TREX seems to have dynamic structure involving ATP-dependent remodeling; in the complex interacts directly with DDX39B in a ATP-dependent manner which bridges it to ALYREF/THOC4.</text>
</comment>
<dbReference type="GO" id="GO:0003677">
    <property type="term" value="F:DNA binding"/>
    <property type="evidence" value="ECO:0007669"/>
    <property type="project" value="UniProtKB-KW"/>
</dbReference>
<evidence type="ECO:0000256" key="4">
    <source>
        <dbReference type="ARBA" id="ARBA00022845"/>
    </source>
</evidence>
<keyword evidence="5" id="KW-0694">RNA-binding</keyword>
<comment type="function">
    <text evidence="12">Binds both single-stranded and double-stranded DNA with higher affinity for the single-stranded form. Specifically binds to scaffold/matrix attachment region DNA. Also binds single-stranded RNA. Enhances RNA unwinding activity of DDX39A. May participate in important transcriptional or translational control of cell growth, metabolism and carcinogenesis. Component of the TREX complex which is thought to couple mRNA transcription, processing and nuclear export, and specifically associates with spliced mRNA and not with unspliced pre-mRNA. The TREX complex is recruited to spliced mRNAs by a transcription-independent mechanism, binds to mRNA upstream of the exon-junction complex (EJC) and is recruited in a splicing- and cap-dependent manner to a region near the 5' end of the mRNA where it functions in mRNA export to the cytoplasm via the TAP/NXF1 pathway. Associates with DDX39B, which facilitates RNA binding of DDX39B and likely plays a role in mRNA export.</text>
</comment>
<evidence type="ECO:0000259" key="17">
    <source>
        <dbReference type="PROSITE" id="PS50800"/>
    </source>
</evidence>
<keyword evidence="10" id="KW-0539">Nucleus</keyword>
<keyword evidence="2" id="KW-0813">Transport</keyword>
<feature type="compositionally biased region" description="Acidic residues" evidence="16">
    <location>
        <begin position="45"/>
        <end position="64"/>
    </location>
</feature>
<dbReference type="InterPro" id="IPR003034">
    <property type="entry name" value="SAP_dom"/>
</dbReference>
<dbReference type="AlphaFoldDB" id="A0A8B9UKV2"/>
<keyword evidence="3" id="KW-0597">Phosphoprotein</keyword>
<evidence type="ECO:0000313" key="18">
    <source>
        <dbReference type="Ensembl" id="ENSAZOP00000010949.1"/>
    </source>
</evidence>
<evidence type="ECO:0000256" key="15">
    <source>
        <dbReference type="ARBA" id="ARBA00078700"/>
    </source>
</evidence>
<feature type="compositionally biased region" description="Basic and acidic residues" evidence="16">
    <location>
        <begin position="196"/>
        <end position="206"/>
    </location>
</feature>
<evidence type="ECO:0000256" key="6">
    <source>
        <dbReference type="ARBA" id="ARBA00022990"/>
    </source>
</evidence>
<organism evidence="18 19">
    <name type="scientific">Anas zonorhyncha</name>
    <name type="common">Eastern spot-billed duck</name>
    <dbReference type="NCBI Taxonomy" id="75864"/>
    <lineage>
        <taxon>Eukaryota</taxon>
        <taxon>Metazoa</taxon>
        <taxon>Chordata</taxon>
        <taxon>Craniata</taxon>
        <taxon>Vertebrata</taxon>
        <taxon>Euteleostomi</taxon>
        <taxon>Archelosauria</taxon>
        <taxon>Archosauria</taxon>
        <taxon>Dinosauria</taxon>
        <taxon>Saurischia</taxon>
        <taxon>Theropoda</taxon>
        <taxon>Coelurosauria</taxon>
        <taxon>Aves</taxon>
        <taxon>Neognathae</taxon>
        <taxon>Galloanserae</taxon>
        <taxon>Anseriformes</taxon>
        <taxon>Anatidae</taxon>
        <taxon>Anatinae</taxon>
        <taxon>Anas</taxon>
    </lineage>
</organism>
<keyword evidence="7" id="KW-0805">Transcription regulation</keyword>
<keyword evidence="8" id="KW-0238">DNA-binding</keyword>
<evidence type="ECO:0000256" key="9">
    <source>
        <dbReference type="ARBA" id="ARBA00023163"/>
    </source>
</evidence>
<evidence type="ECO:0000256" key="8">
    <source>
        <dbReference type="ARBA" id="ARBA00023125"/>
    </source>
</evidence>
<feature type="region of interest" description="Disordered" evidence="16">
    <location>
        <begin position="45"/>
        <end position="87"/>
    </location>
</feature>
<proteinExistence type="inferred from homology"/>
<dbReference type="Gene3D" id="1.10.720.30">
    <property type="entry name" value="SAP domain"/>
    <property type="match status" value="1"/>
</dbReference>
<evidence type="ECO:0000256" key="7">
    <source>
        <dbReference type="ARBA" id="ARBA00023015"/>
    </source>
</evidence>
<dbReference type="Proteomes" id="UP000694549">
    <property type="component" value="Unplaced"/>
</dbReference>
<dbReference type="PANTHER" id="PTHR46551:SF1">
    <property type="entry name" value="SAP DOMAIN-CONTAINING RIBONUCLEOPROTEIN"/>
    <property type="match status" value="1"/>
</dbReference>
<dbReference type="GO" id="GO:0003723">
    <property type="term" value="F:RNA binding"/>
    <property type="evidence" value="ECO:0007669"/>
    <property type="project" value="UniProtKB-KW"/>
</dbReference>
<evidence type="ECO:0000313" key="19">
    <source>
        <dbReference type="Proteomes" id="UP000694549"/>
    </source>
</evidence>
<reference evidence="18" key="1">
    <citation type="submission" date="2025-08" db="UniProtKB">
        <authorList>
            <consortium name="Ensembl"/>
        </authorList>
    </citation>
    <scope>IDENTIFICATION</scope>
</reference>
<feature type="domain" description="SAP" evidence="17">
    <location>
        <begin position="8"/>
        <end position="42"/>
    </location>
</feature>
<dbReference type="SMART" id="SM00513">
    <property type="entry name" value="SAP"/>
    <property type="match status" value="1"/>
</dbReference>
<evidence type="ECO:0000256" key="5">
    <source>
        <dbReference type="ARBA" id="ARBA00022884"/>
    </source>
</evidence>
<reference evidence="18" key="2">
    <citation type="submission" date="2025-09" db="UniProtKB">
        <authorList>
            <consortium name="Ensembl"/>
        </authorList>
    </citation>
    <scope>IDENTIFICATION</scope>
</reference>
<evidence type="ECO:0000256" key="16">
    <source>
        <dbReference type="SAM" id="MobiDB-lite"/>
    </source>
</evidence>
<dbReference type="GO" id="GO:0016973">
    <property type="term" value="P:poly(A)+ mRNA export from nucleus"/>
    <property type="evidence" value="ECO:0007669"/>
    <property type="project" value="TreeGrafter"/>
</dbReference>
<sequence length="305" mass="33838">MAAEPVELHKLKLAELKQECLARGLEAKGNKQDLINRLQAYLEEHAEEEANEEDVLGEEIEEEEQKPAEPPVKVEEPPVKPPDVNTEKKVVKITSEISQMERMQKRAERFNVPVSLESKKAARAARFGLATVSTKGLSADSKPTVNMDKLKERAQRFGLNVSSLSKKSEEDEKLKKRKERFGIVTSSAGAGATEDTEVKSPSRGDGQRPPQASCCSPSSCSPWPGCFWALCSLRIKPQRPRSIMRTEILTPFPAFLLRALFRPLGGSLFCAFGPSFKFVTTSGHFCTVLGFHIVQSHPTHELVLL</sequence>
<dbReference type="FunFam" id="1.10.720.30:FF:000013">
    <property type="entry name" value="SAP domain-containing ribonucleoprotein"/>
    <property type="match status" value="1"/>
</dbReference>
<keyword evidence="6" id="KW-0007">Acetylation</keyword>
<dbReference type="InterPro" id="IPR036361">
    <property type="entry name" value="SAP_dom_sf"/>
</dbReference>
<evidence type="ECO:0000256" key="2">
    <source>
        <dbReference type="ARBA" id="ARBA00022448"/>
    </source>
</evidence>
<protein>
    <recommendedName>
        <fullName evidence="14">SAP domain-containing ribonucleoprotein</fullName>
    </recommendedName>
    <alternativeName>
        <fullName evidence="15">Nuclear protein Hcc-1</fullName>
    </alternativeName>
</protein>
<comment type="subcellular location">
    <subcellularLocation>
        <location evidence="1">Nucleus speckle</location>
    </subcellularLocation>
</comment>
<keyword evidence="9" id="KW-0804">Transcription</keyword>
<feature type="region of interest" description="Disordered" evidence="16">
    <location>
        <begin position="185"/>
        <end position="211"/>
    </location>
</feature>
<keyword evidence="4" id="KW-0810">Translation regulation</keyword>
<evidence type="ECO:0000256" key="11">
    <source>
        <dbReference type="ARBA" id="ARBA00046328"/>
    </source>
</evidence>
<comment type="similarity">
    <text evidence="11">Belongs to the SAP domain-containing ribonucleoprotein family.</text>
</comment>
<keyword evidence="19" id="KW-1185">Reference proteome</keyword>
<evidence type="ECO:0000256" key="10">
    <source>
        <dbReference type="ARBA" id="ARBA00023242"/>
    </source>
</evidence>
<dbReference type="GO" id="GO:0016607">
    <property type="term" value="C:nuclear speck"/>
    <property type="evidence" value="ECO:0007669"/>
    <property type="project" value="UniProtKB-SubCell"/>
</dbReference>
<evidence type="ECO:0000256" key="1">
    <source>
        <dbReference type="ARBA" id="ARBA00004324"/>
    </source>
</evidence>
<name>A0A8B9UKV2_9AVES</name>
<dbReference type="PROSITE" id="PS50800">
    <property type="entry name" value="SAP"/>
    <property type="match status" value="1"/>
</dbReference>